<dbReference type="InParanoid" id="K3W7B2"/>
<dbReference type="VEuPathDB" id="FungiDB:PYU1_G000853"/>
<keyword evidence="1" id="KW-0732">Signal</keyword>
<dbReference type="EnsemblProtists" id="PYU1_T000853">
    <property type="protein sequence ID" value="PYU1_T000853"/>
    <property type="gene ID" value="PYU1_G000853"/>
</dbReference>
<protein>
    <submittedName>
        <fullName evidence="2">Uncharacterized protein</fullName>
    </submittedName>
</protein>
<name>K3W7B2_GLOUD</name>
<dbReference type="Proteomes" id="UP000019132">
    <property type="component" value="Unassembled WGS sequence"/>
</dbReference>
<dbReference type="EMBL" id="GL376620">
    <property type="status" value="NOT_ANNOTATED_CDS"/>
    <property type="molecule type" value="Genomic_DNA"/>
</dbReference>
<dbReference type="AlphaFoldDB" id="K3W7B2"/>
<reference evidence="3" key="2">
    <citation type="submission" date="2010-04" db="EMBL/GenBank/DDBJ databases">
        <authorList>
            <person name="Buell R."/>
            <person name="Hamilton J."/>
            <person name="Hostetler J."/>
        </authorList>
    </citation>
    <scope>NUCLEOTIDE SEQUENCE [LARGE SCALE GENOMIC DNA]</scope>
    <source>
        <strain evidence="3">DAOM:BR144</strain>
    </source>
</reference>
<organism evidence="2 3">
    <name type="scientific">Globisporangium ultimum (strain ATCC 200006 / CBS 805.95 / DAOM BR144)</name>
    <name type="common">Pythium ultimum</name>
    <dbReference type="NCBI Taxonomy" id="431595"/>
    <lineage>
        <taxon>Eukaryota</taxon>
        <taxon>Sar</taxon>
        <taxon>Stramenopiles</taxon>
        <taxon>Oomycota</taxon>
        <taxon>Peronosporomycetes</taxon>
        <taxon>Pythiales</taxon>
        <taxon>Pythiaceae</taxon>
        <taxon>Globisporangium</taxon>
    </lineage>
</organism>
<reference evidence="3" key="1">
    <citation type="journal article" date="2010" name="Genome Biol.">
        <title>Genome sequence of the necrotrophic plant pathogen Pythium ultimum reveals original pathogenicity mechanisms and effector repertoire.</title>
        <authorList>
            <person name="Levesque C.A."/>
            <person name="Brouwer H."/>
            <person name="Cano L."/>
            <person name="Hamilton J.P."/>
            <person name="Holt C."/>
            <person name="Huitema E."/>
            <person name="Raffaele S."/>
            <person name="Robideau G.P."/>
            <person name="Thines M."/>
            <person name="Win J."/>
            <person name="Zerillo M.M."/>
            <person name="Beakes G.W."/>
            <person name="Boore J.L."/>
            <person name="Busam D."/>
            <person name="Dumas B."/>
            <person name="Ferriera S."/>
            <person name="Fuerstenberg S.I."/>
            <person name="Gachon C.M."/>
            <person name="Gaulin E."/>
            <person name="Govers F."/>
            <person name="Grenville-Briggs L."/>
            <person name="Horner N."/>
            <person name="Hostetler J."/>
            <person name="Jiang R.H."/>
            <person name="Johnson J."/>
            <person name="Krajaejun T."/>
            <person name="Lin H."/>
            <person name="Meijer H.J."/>
            <person name="Moore B."/>
            <person name="Morris P."/>
            <person name="Phuntmart V."/>
            <person name="Puiu D."/>
            <person name="Shetty J."/>
            <person name="Stajich J.E."/>
            <person name="Tripathy S."/>
            <person name="Wawra S."/>
            <person name="van West P."/>
            <person name="Whitty B.R."/>
            <person name="Coutinho P.M."/>
            <person name="Henrissat B."/>
            <person name="Martin F."/>
            <person name="Thomas P.D."/>
            <person name="Tyler B.M."/>
            <person name="De Vries R.P."/>
            <person name="Kamoun S."/>
            <person name="Yandell M."/>
            <person name="Tisserat N."/>
            <person name="Buell C.R."/>
        </authorList>
    </citation>
    <scope>NUCLEOTIDE SEQUENCE</scope>
    <source>
        <strain evidence="3">DAOM:BR144</strain>
    </source>
</reference>
<feature type="signal peptide" evidence="1">
    <location>
        <begin position="1"/>
        <end position="34"/>
    </location>
</feature>
<evidence type="ECO:0000313" key="3">
    <source>
        <dbReference type="Proteomes" id="UP000019132"/>
    </source>
</evidence>
<accession>K3W7B2</accession>
<feature type="chain" id="PRO_5003871650" evidence="1">
    <location>
        <begin position="35"/>
        <end position="94"/>
    </location>
</feature>
<dbReference type="HOGENOM" id="CLU_2662084_0_0_1"/>
<proteinExistence type="predicted"/>
<evidence type="ECO:0000256" key="1">
    <source>
        <dbReference type="SAM" id="SignalP"/>
    </source>
</evidence>
<keyword evidence="3" id="KW-1185">Reference proteome</keyword>
<sequence>MVKSGKRLKASRPTWSKVLTFTAVHAVLLSSALAVPDLTERQLDVVTCPVTVSSGDKAVGIDVVADARCVAGGIGCFRDTCRYCKNWDIPQSMN</sequence>
<reference evidence="2" key="3">
    <citation type="submission" date="2015-02" db="UniProtKB">
        <authorList>
            <consortium name="EnsemblProtists"/>
        </authorList>
    </citation>
    <scope>IDENTIFICATION</scope>
    <source>
        <strain evidence="2">DAOM BR144</strain>
    </source>
</reference>
<evidence type="ECO:0000313" key="2">
    <source>
        <dbReference type="EnsemblProtists" id="PYU1_T000853"/>
    </source>
</evidence>